<comment type="caution">
    <text evidence="1">The sequence shown here is derived from an EMBL/GenBank/DDBJ whole genome shotgun (WGS) entry which is preliminary data.</text>
</comment>
<dbReference type="Proteomes" id="UP001370590">
    <property type="component" value="Unassembled WGS sequence"/>
</dbReference>
<protein>
    <submittedName>
        <fullName evidence="1">Uncharacterized protein</fullName>
    </submittedName>
</protein>
<organism evidence="1 2">
    <name type="scientific">Nicoliella lavandulae</name>
    <dbReference type="NCBI Taxonomy" id="3082954"/>
    <lineage>
        <taxon>Bacteria</taxon>
        <taxon>Bacillati</taxon>
        <taxon>Bacillota</taxon>
        <taxon>Bacilli</taxon>
        <taxon>Lactobacillales</taxon>
        <taxon>Lactobacillaceae</taxon>
        <taxon>Nicoliella</taxon>
    </lineage>
</organism>
<gene>
    <name evidence="1" type="ORF">R4146_01740</name>
</gene>
<evidence type="ECO:0000313" key="1">
    <source>
        <dbReference type="EMBL" id="MEJ6399903.1"/>
    </source>
</evidence>
<name>A0ABU8SJ23_9LACO</name>
<reference evidence="1 2" key="1">
    <citation type="submission" date="2023-10" db="EMBL/GenBank/DDBJ databases">
        <title>Nicoliella lavandulae sp. nov. isolated from Lavandula angustifolia flowers.</title>
        <authorList>
            <person name="Alcantara C."/>
            <person name="Zuniga M."/>
            <person name="Landete J.M."/>
            <person name="Monedero V."/>
        </authorList>
    </citation>
    <scope>NUCLEOTIDE SEQUENCE [LARGE SCALE GENOMIC DNA]</scope>
    <source>
        <strain evidence="1 2">Es01</strain>
    </source>
</reference>
<keyword evidence="2" id="KW-1185">Reference proteome</keyword>
<sequence>MNLIKSNSYKEAVYKVIHKNGKPKSKKEKIGFYKHHIMEFIVPNINKNKIRKENKINGVSKNELKKWDSSDYMVNCDLVEHLILHVLIIADENNTFSFENHDSLEREPLKYEVKEITAPSKSNENDDCYKKFFNNQKNFKYYQVLIKYSDNDEYTESSGVNSLFGMVMKWYLVCEDPPECEKIHKEKYDLSPSQTIKLIEQINYLLKPKQKNG</sequence>
<accession>A0ABU8SJ23</accession>
<evidence type="ECO:0000313" key="2">
    <source>
        <dbReference type="Proteomes" id="UP001370590"/>
    </source>
</evidence>
<proteinExistence type="predicted"/>
<dbReference type="EMBL" id="JAWMWH010000001">
    <property type="protein sequence ID" value="MEJ6399903.1"/>
    <property type="molecule type" value="Genomic_DNA"/>
</dbReference>
<dbReference type="RefSeq" id="WP_339959736.1">
    <property type="nucleotide sequence ID" value="NZ_JAWMWH010000001.1"/>
</dbReference>